<gene>
    <name evidence="1" type="ORF">VT98_10071</name>
</gene>
<evidence type="ECO:0000313" key="1">
    <source>
        <dbReference type="EMBL" id="RWX49806.1"/>
    </source>
</evidence>
<feature type="non-terminal residue" evidence="1">
    <location>
        <position position="64"/>
    </location>
</feature>
<organism evidence="1 2">
    <name type="scientific">Candidatus Electrothrix communis</name>
    <dbReference type="NCBI Taxonomy" id="1859133"/>
    <lineage>
        <taxon>Bacteria</taxon>
        <taxon>Pseudomonadati</taxon>
        <taxon>Thermodesulfobacteriota</taxon>
        <taxon>Desulfobulbia</taxon>
        <taxon>Desulfobulbales</taxon>
        <taxon>Desulfobulbaceae</taxon>
        <taxon>Candidatus Electrothrix</taxon>
    </lineage>
</organism>
<keyword evidence="2" id="KW-1185">Reference proteome</keyword>
<dbReference type="EMBL" id="MTKP01000007">
    <property type="protein sequence ID" value="RWX49806.1"/>
    <property type="molecule type" value="Genomic_DNA"/>
</dbReference>
<name>A0A444J9N9_9BACT</name>
<dbReference type="Proteomes" id="UP000288086">
    <property type="component" value="Unassembled WGS sequence"/>
</dbReference>
<proteinExistence type="predicted"/>
<dbReference type="AlphaFoldDB" id="A0A444J9N9"/>
<sequence length="64" mass="7184">MPGTVEANPCVRPCIPGRHRDLPLRHVPKTGAYFLEISFNTSALFLELDSCRVAPLLFLRSCKK</sequence>
<protein>
    <submittedName>
        <fullName evidence="1">Uncharacterized protein</fullName>
    </submittedName>
</protein>
<evidence type="ECO:0000313" key="2">
    <source>
        <dbReference type="Proteomes" id="UP000288086"/>
    </source>
</evidence>
<comment type="caution">
    <text evidence="1">The sequence shown here is derived from an EMBL/GenBank/DDBJ whole genome shotgun (WGS) entry which is preliminary data.</text>
</comment>
<reference evidence="1 2" key="1">
    <citation type="submission" date="2017-01" db="EMBL/GenBank/DDBJ databases">
        <title>The cable genome- insights into the physiology and evolution of filamentous bacteria capable of sulfide oxidation via long distance electron transfer.</title>
        <authorList>
            <person name="Schreiber L."/>
            <person name="Bjerg J.T."/>
            <person name="Boggild A."/>
            <person name="Van De Vossenberg J."/>
            <person name="Meysman F."/>
            <person name="Nielsen L.P."/>
            <person name="Schramm A."/>
            <person name="Kjeldsen K.U."/>
        </authorList>
    </citation>
    <scope>NUCLEOTIDE SEQUENCE [LARGE SCALE GENOMIC DNA]</scope>
    <source>
        <strain evidence="1">A1</strain>
    </source>
</reference>
<accession>A0A444J9N9</accession>